<dbReference type="Gene3D" id="3.40.50.620">
    <property type="entry name" value="HUPs"/>
    <property type="match status" value="2"/>
</dbReference>
<proteinExistence type="inferred from homology"/>
<name>A0A4Q5N3G6_9MICO</name>
<dbReference type="InterPro" id="IPR006016">
    <property type="entry name" value="UspA"/>
</dbReference>
<sequence length="300" mass="32094">MRVDGPLVIALDGSLHSAQTVHWGLTEAVLRDAPVLLTRVYREPRELLEWSWYPLLGEDLGLDTEVQQYLAEQLERARARFPALTIDVRVLSGPEVPELRRLSEDAQLLVIGARGHAGRRRVGSVSGHLAAQGRCPVAVVRGPDDESRLHAAPVVVGVDGSQSSLTAAHTAAREASLRAVPLVVVHARPTIANPNGRGMPALPPLAAGRVDENDPTHRAAQDMAAVLRAMYPTLDVRLELLDDDPVHALVAASRDAQLVVVGSRGLGAFRGMLLGAVSNEVVRDAESTVLVLHDAGPRSP</sequence>
<feature type="domain" description="UspA" evidence="2">
    <location>
        <begin position="153"/>
        <end position="293"/>
    </location>
</feature>
<feature type="domain" description="UspA" evidence="2">
    <location>
        <begin position="7"/>
        <end position="141"/>
    </location>
</feature>
<dbReference type="OrthoDB" id="6174426at2"/>
<dbReference type="InterPro" id="IPR006015">
    <property type="entry name" value="Universal_stress_UspA"/>
</dbReference>
<gene>
    <name evidence="3" type="ORF">EUA98_01775</name>
</gene>
<dbReference type="PANTHER" id="PTHR46553:SF3">
    <property type="entry name" value="ADENINE NUCLEOTIDE ALPHA HYDROLASES-LIKE SUPERFAMILY PROTEIN"/>
    <property type="match status" value="1"/>
</dbReference>
<keyword evidence="4" id="KW-1185">Reference proteome</keyword>
<dbReference type="AlphaFoldDB" id="A0A4Q5N3G6"/>
<reference evidence="3 4" key="1">
    <citation type="submission" date="2019-01" db="EMBL/GenBank/DDBJ databases">
        <title>Novel species of Cellulomonas.</title>
        <authorList>
            <person name="Liu Q."/>
            <person name="Xin Y.-H."/>
        </authorList>
    </citation>
    <scope>NUCLEOTIDE SEQUENCE [LARGE SCALE GENOMIC DNA]</scope>
    <source>
        <strain evidence="3 4">HLT2-17</strain>
    </source>
</reference>
<dbReference type="EMBL" id="SDWW01000003">
    <property type="protein sequence ID" value="RYV52696.1"/>
    <property type="molecule type" value="Genomic_DNA"/>
</dbReference>
<evidence type="ECO:0000256" key="1">
    <source>
        <dbReference type="ARBA" id="ARBA00008791"/>
    </source>
</evidence>
<dbReference type="Pfam" id="PF00582">
    <property type="entry name" value="Usp"/>
    <property type="match status" value="2"/>
</dbReference>
<organism evidence="3 4">
    <name type="scientific">Pengzhenrongella frigida</name>
    <dbReference type="NCBI Taxonomy" id="1259133"/>
    <lineage>
        <taxon>Bacteria</taxon>
        <taxon>Bacillati</taxon>
        <taxon>Actinomycetota</taxon>
        <taxon>Actinomycetes</taxon>
        <taxon>Micrococcales</taxon>
        <taxon>Pengzhenrongella</taxon>
    </lineage>
</organism>
<dbReference type="PANTHER" id="PTHR46553">
    <property type="entry name" value="ADENINE NUCLEOTIDE ALPHA HYDROLASES-LIKE SUPERFAMILY PROTEIN"/>
    <property type="match status" value="1"/>
</dbReference>
<evidence type="ECO:0000313" key="4">
    <source>
        <dbReference type="Proteomes" id="UP000293764"/>
    </source>
</evidence>
<comment type="caution">
    <text evidence="3">The sequence shown here is derived from an EMBL/GenBank/DDBJ whole genome shotgun (WGS) entry which is preliminary data.</text>
</comment>
<dbReference type="InterPro" id="IPR014729">
    <property type="entry name" value="Rossmann-like_a/b/a_fold"/>
</dbReference>
<dbReference type="RefSeq" id="WP_130100947.1">
    <property type="nucleotide sequence ID" value="NZ_SDWW01000003.1"/>
</dbReference>
<dbReference type="Proteomes" id="UP000293764">
    <property type="component" value="Unassembled WGS sequence"/>
</dbReference>
<dbReference type="PRINTS" id="PR01438">
    <property type="entry name" value="UNVRSLSTRESS"/>
</dbReference>
<comment type="similarity">
    <text evidence="1">Belongs to the universal stress protein A family.</text>
</comment>
<evidence type="ECO:0000259" key="2">
    <source>
        <dbReference type="Pfam" id="PF00582"/>
    </source>
</evidence>
<accession>A0A4Q5N3G6</accession>
<dbReference type="SUPFAM" id="SSF52402">
    <property type="entry name" value="Adenine nucleotide alpha hydrolases-like"/>
    <property type="match status" value="2"/>
</dbReference>
<evidence type="ECO:0000313" key="3">
    <source>
        <dbReference type="EMBL" id="RYV52696.1"/>
    </source>
</evidence>
<protein>
    <submittedName>
        <fullName evidence="3">Universal stress protein</fullName>
    </submittedName>
</protein>